<reference evidence="2" key="1">
    <citation type="submission" date="2022-11" db="UniProtKB">
        <authorList>
            <consortium name="WormBaseParasite"/>
        </authorList>
    </citation>
    <scope>IDENTIFICATION</scope>
</reference>
<dbReference type="Proteomes" id="UP000887579">
    <property type="component" value="Unplaced"/>
</dbReference>
<organism evidence="1 2">
    <name type="scientific">Panagrolaimus sp. ES5</name>
    <dbReference type="NCBI Taxonomy" id="591445"/>
    <lineage>
        <taxon>Eukaryota</taxon>
        <taxon>Metazoa</taxon>
        <taxon>Ecdysozoa</taxon>
        <taxon>Nematoda</taxon>
        <taxon>Chromadorea</taxon>
        <taxon>Rhabditida</taxon>
        <taxon>Tylenchina</taxon>
        <taxon>Panagrolaimomorpha</taxon>
        <taxon>Panagrolaimoidea</taxon>
        <taxon>Panagrolaimidae</taxon>
        <taxon>Panagrolaimus</taxon>
    </lineage>
</organism>
<protein>
    <submittedName>
        <fullName evidence="2">Ribose-5-phosphate isomerase</fullName>
    </submittedName>
</protein>
<accession>A0AC34G1R1</accession>
<dbReference type="WBParaSite" id="ES5_v2.g23755.t1">
    <property type="protein sequence ID" value="ES5_v2.g23755.t1"/>
    <property type="gene ID" value="ES5_v2.g23755"/>
</dbReference>
<name>A0AC34G1R1_9BILA</name>
<proteinExistence type="predicted"/>
<sequence>MSGSSVSSICNSLSADPEEPIERAKKAAAFACGEAYIRNGQKIGVGSGSTVKYFVEFLKERYQSGKLKDIVCVPTSFMTRKWLLDANLPVSTLEQHYQLDIDVDGADEVDAKLNLIKGGGGCLTQEKIVQSCAKKFIVIADDKKKSKQLGENYKNIPIEVVPVAYVPVKKWIEELLGGECTLRIASTKCSPLITDNGNYILQWDFPKGTDDRDWKTTNQMIRELPGVVETGLFLSVVEKVYLATHEGKIEILEN</sequence>
<evidence type="ECO:0000313" key="1">
    <source>
        <dbReference type="Proteomes" id="UP000887579"/>
    </source>
</evidence>
<evidence type="ECO:0000313" key="2">
    <source>
        <dbReference type="WBParaSite" id="ES5_v2.g23755.t1"/>
    </source>
</evidence>